<organism evidence="1 2">
    <name type="scientific">Panagrolaimus sp. ES5</name>
    <dbReference type="NCBI Taxonomy" id="591445"/>
    <lineage>
        <taxon>Eukaryota</taxon>
        <taxon>Metazoa</taxon>
        <taxon>Ecdysozoa</taxon>
        <taxon>Nematoda</taxon>
        <taxon>Chromadorea</taxon>
        <taxon>Rhabditida</taxon>
        <taxon>Tylenchina</taxon>
        <taxon>Panagrolaimomorpha</taxon>
        <taxon>Panagrolaimoidea</taxon>
        <taxon>Panagrolaimidae</taxon>
        <taxon>Panagrolaimus</taxon>
    </lineage>
</organism>
<reference evidence="2" key="1">
    <citation type="submission" date="2022-11" db="UniProtKB">
        <authorList>
            <consortium name="WormBaseParasite"/>
        </authorList>
    </citation>
    <scope>IDENTIFICATION</scope>
</reference>
<protein>
    <submittedName>
        <fullName evidence="2">Uncharacterized protein</fullName>
    </submittedName>
</protein>
<dbReference type="WBParaSite" id="ES5_v2.g15580.t1">
    <property type="protein sequence ID" value="ES5_v2.g15580.t1"/>
    <property type="gene ID" value="ES5_v2.g15580"/>
</dbReference>
<evidence type="ECO:0000313" key="2">
    <source>
        <dbReference type="WBParaSite" id="ES5_v2.g15580.t1"/>
    </source>
</evidence>
<evidence type="ECO:0000313" key="1">
    <source>
        <dbReference type="Proteomes" id="UP000887579"/>
    </source>
</evidence>
<accession>A0AC34FDU9</accession>
<proteinExistence type="predicted"/>
<sequence length="90" mass="10556">MLSFWGFGFLLVIAAGIVIVTANEEENQQSTRFNRDDRNPYRPLQFGKRDDFRPLQFGKKDANFRPLQFGKRSFHPYTIYPASTFNDLAY</sequence>
<name>A0AC34FDU9_9BILA</name>
<dbReference type="Proteomes" id="UP000887579">
    <property type="component" value="Unplaced"/>
</dbReference>